<accession>A0A2D4MW34</accession>
<dbReference type="InterPro" id="IPR056924">
    <property type="entry name" value="SH3_Tf2-1"/>
</dbReference>
<evidence type="ECO:0000313" key="2">
    <source>
        <dbReference type="EMBL" id="LAB37624.1"/>
    </source>
</evidence>
<organism evidence="2">
    <name type="scientific">Micrurus spixii</name>
    <name type="common">Amazon coral snake</name>
    <dbReference type="NCBI Taxonomy" id="129469"/>
    <lineage>
        <taxon>Eukaryota</taxon>
        <taxon>Metazoa</taxon>
        <taxon>Chordata</taxon>
        <taxon>Craniata</taxon>
        <taxon>Vertebrata</taxon>
        <taxon>Euteleostomi</taxon>
        <taxon>Lepidosauria</taxon>
        <taxon>Squamata</taxon>
        <taxon>Bifurcata</taxon>
        <taxon>Unidentata</taxon>
        <taxon>Episquamata</taxon>
        <taxon>Toxicofera</taxon>
        <taxon>Serpentes</taxon>
        <taxon>Colubroidea</taxon>
        <taxon>Elapidae</taxon>
        <taxon>Elapinae</taxon>
        <taxon>Micrurus</taxon>
    </lineage>
</organism>
<evidence type="ECO:0000259" key="1">
    <source>
        <dbReference type="Pfam" id="PF24626"/>
    </source>
</evidence>
<proteinExistence type="predicted"/>
<name>A0A2D4MW34_9SAUR</name>
<dbReference type="AlphaFoldDB" id="A0A2D4MW34"/>
<dbReference type="EMBL" id="IACM01130341">
    <property type="protein sequence ID" value="LAB37624.1"/>
    <property type="molecule type" value="Transcribed_RNA"/>
</dbReference>
<dbReference type="EMBL" id="IACM01130340">
    <property type="protein sequence ID" value="LAB37623.1"/>
    <property type="molecule type" value="Transcribed_RNA"/>
</dbReference>
<reference evidence="2" key="1">
    <citation type="submission" date="2017-07" db="EMBL/GenBank/DDBJ databases">
        <authorList>
            <person name="Mikheyev A."/>
            <person name="Grau M."/>
        </authorList>
    </citation>
    <scope>NUCLEOTIDE SEQUENCE</scope>
    <source>
        <tissue evidence="2">Venom_gland</tissue>
    </source>
</reference>
<feature type="domain" description="Tf2-1-like SH3-like" evidence="1">
    <location>
        <begin position="56"/>
        <end position="107"/>
    </location>
</feature>
<sequence length="113" mass="12967">MPELSVEEPTITSLKEWIHQLQNTWPVVRKALSDARAAFKAQADKKRTQPRPFKVGDRVYLSTKFLQYLQPSKKLGPKIIGPFSVTQIINPVTVELLLQKNIRQVHPYLIAAY</sequence>
<protein>
    <recommendedName>
        <fullName evidence="1">Tf2-1-like SH3-like domain-containing protein</fullName>
    </recommendedName>
</protein>
<reference evidence="2" key="2">
    <citation type="submission" date="2017-11" db="EMBL/GenBank/DDBJ databases">
        <title>Coralsnake Venomics: Analyses of Venom Gland Transcriptomes and Proteomes of Six Brazilian Taxa.</title>
        <authorList>
            <person name="Aird S.D."/>
            <person name="Jorge da Silva N."/>
            <person name="Qiu L."/>
            <person name="Villar-Briones A."/>
            <person name="Aparecida-Saddi V."/>
            <person name="Campos-Telles M.P."/>
            <person name="Grau M."/>
            <person name="Mikheyev A.S."/>
        </authorList>
    </citation>
    <scope>NUCLEOTIDE SEQUENCE</scope>
    <source>
        <tissue evidence="2">Venom_gland</tissue>
    </source>
</reference>
<dbReference type="Pfam" id="PF24626">
    <property type="entry name" value="SH3_Tf2-1"/>
    <property type="match status" value="1"/>
</dbReference>